<keyword evidence="6 8" id="KW-0472">Membrane</keyword>
<keyword evidence="4 8" id="KW-0812">Transmembrane</keyword>
<evidence type="ECO:0000313" key="19">
    <source>
        <dbReference type="Proteomes" id="UP000284495"/>
    </source>
</evidence>
<evidence type="ECO:0000256" key="1">
    <source>
        <dbReference type="ARBA" id="ARBA00004571"/>
    </source>
</evidence>
<evidence type="ECO:0000256" key="8">
    <source>
        <dbReference type="PROSITE-ProRule" id="PRU01360"/>
    </source>
</evidence>
<evidence type="ECO:0000313" key="18">
    <source>
        <dbReference type="Proteomes" id="UP000284417"/>
    </source>
</evidence>
<evidence type="ECO:0000313" key="14">
    <source>
        <dbReference type="EMBL" id="KAB6082697.1"/>
    </source>
</evidence>
<feature type="chain" id="PRO_5044568533" evidence="10">
    <location>
        <begin position="28"/>
        <end position="923"/>
    </location>
</feature>
<reference evidence="18 19" key="1">
    <citation type="submission" date="2018-08" db="EMBL/GenBank/DDBJ databases">
        <title>A genome reference for cultivated species of the human gut microbiota.</title>
        <authorList>
            <person name="Zou Y."/>
            <person name="Xue W."/>
            <person name="Luo G."/>
        </authorList>
    </citation>
    <scope>NUCLEOTIDE SEQUENCE [LARGE SCALE GENOMIC DNA]</scope>
    <source>
        <strain evidence="17 19">AF38-2</strain>
        <strain evidence="16 18">AF39-6AC</strain>
    </source>
</reference>
<evidence type="ECO:0000313" key="15">
    <source>
        <dbReference type="EMBL" id="MCA4525098.1"/>
    </source>
</evidence>
<dbReference type="GO" id="GO:0009279">
    <property type="term" value="C:cell outer membrane"/>
    <property type="evidence" value="ECO:0007669"/>
    <property type="project" value="UniProtKB-SubCell"/>
</dbReference>
<dbReference type="AlphaFoldDB" id="A0A1Y4V8H4"/>
<dbReference type="EMBL" id="QROO01000003">
    <property type="protein sequence ID" value="RHL40828.1"/>
    <property type="molecule type" value="Genomic_DNA"/>
</dbReference>
<dbReference type="NCBIfam" id="TIGR04056">
    <property type="entry name" value="OMP_RagA_SusC"/>
    <property type="match status" value="1"/>
</dbReference>
<evidence type="ECO:0000313" key="20">
    <source>
        <dbReference type="Proteomes" id="UP000435059"/>
    </source>
</evidence>
<evidence type="ECO:0000313" key="21">
    <source>
        <dbReference type="Proteomes" id="UP000474077"/>
    </source>
</evidence>
<dbReference type="InterPro" id="IPR036942">
    <property type="entry name" value="Beta-barrel_TonB_sf"/>
</dbReference>
<comment type="caution">
    <text evidence="16">The sequence shown here is derived from an EMBL/GenBank/DDBJ whole genome shotgun (WGS) entry which is preliminary data.</text>
</comment>
<dbReference type="Gene3D" id="2.40.170.20">
    <property type="entry name" value="TonB-dependent receptor, beta-barrel domain"/>
    <property type="match status" value="1"/>
</dbReference>
<dbReference type="InterPro" id="IPR039426">
    <property type="entry name" value="TonB-dep_rcpt-like"/>
</dbReference>
<reference evidence="20 21" key="2">
    <citation type="journal article" date="2019" name="Nat. Med.">
        <title>A library of human gut bacterial isolates paired with longitudinal multiomics data enables mechanistic microbiome research.</title>
        <authorList>
            <person name="Poyet M."/>
            <person name="Groussin M."/>
            <person name="Gibbons S.M."/>
            <person name="Avila-Pacheco J."/>
            <person name="Jiang X."/>
            <person name="Kearney S.M."/>
            <person name="Perrotta A.R."/>
            <person name="Berdy B."/>
            <person name="Zhao S."/>
            <person name="Lieberman T.D."/>
            <person name="Swanson P.K."/>
            <person name="Smith M."/>
            <person name="Roesemann S."/>
            <person name="Alexander J.E."/>
            <person name="Rich S.A."/>
            <person name="Livny J."/>
            <person name="Vlamakis H."/>
            <person name="Clish C."/>
            <person name="Bullock K."/>
            <person name="Deik A."/>
            <person name="Scott J."/>
            <person name="Pierce K.A."/>
            <person name="Xavier R.J."/>
            <person name="Alm E.J."/>
        </authorList>
    </citation>
    <scope>NUCLEOTIDE SEQUENCE [LARGE SCALE GENOMIC DNA]</scope>
    <source>
        <strain evidence="13 21">BIOML-A73</strain>
        <strain evidence="14 20">BIOML-A74</strain>
    </source>
</reference>
<feature type="signal peptide" evidence="10">
    <location>
        <begin position="1"/>
        <end position="27"/>
    </location>
</feature>
<dbReference type="InterPro" id="IPR012910">
    <property type="entry name" value="Plug_dom"/>
</dbReference>
<dbReference type="Proteomes" id="UP000435059">
    <property type="component" value="Unassembled WGS sequence"/>
</dbReference>
<keyword evidence="10" id="KW-0732">Signal</keyword>
<dbReference type="PROSITE" id="PS52016">
    <property type="entry name" value="TONB_DEPENDENT_REC_3"/>
    <property type="match status" value="1"/>
</dbReference>
<dbReference type="EMBL" id="JAIWWW010000039">
    <property type="protein sequence ID" value="MCA4525098.1"/>
    <property type="molecule type" value="Genomic_DNA"/>
</dbReference>
<evidence type="ECO:0000313" key="16">
    <source>
        <dbReference type="EMBL" id="RHK95481.1"/>
    </source>
</evidence>
<dbReference type="Proteomes" id="UP000284417">
    <property type="component" value="Unassembled WGS sequence"/>
</dbReference>
<keyword evidence="5 9" id="KW-0798">TonB box</keyword>
<dbReference type="RefSeq" id="WP_032852725.1">
    <property type="nucleotide sequence ID" value="NZ_AP031409.1"/>
</dbReference>
<evidence type="ECO:0000256" key="7">
    <source>
        <dbReference type="ARBA" id="ARBA00023237"/>
    </source>
</evidence>
<evidence type="ECO:0000256" key="4">
    <source>
        <dbReference type="ARBA" id="ARBA00022692"/>
    </source>
</evidence>
<keyword evidence="2 8" id="KW-0813">Transport</keyword>
<comment type="subcellular location">
    <subcellularLocation>
        <location evidence="1 8">Cell outer membrane</location>
        <topology evidence="1 8">Multi-pass membrane protein</topology>
    </subcellularLocation>
</comment>
<evidence type="ECO:0000256" key="9">
    <source>
        <dbReference type="RuleBase" id="RU003357"/>
    </source>
</evidence>
<evidence type="ECO:0000256" key="5">
    <source>
        <dbReference type="ARBA" id="ARBA00023077"/>
    </source>
</evidence>
<keyword evidence="7 8" id="KW-0998">Cell outer membrane</keyword>
<dbReference type="InterPro" id="IPR023996">
    <property type="entry name" value="TonB-dep_OMP_SusC/RagA"/>
</dbReference>
<dbReference type="Proteomes" id="UP001197958">
    <property type="component" value="Unassembled WGS sequence"/>
</dbReference>
<evidence type="ECO:0000259" key="11">
    <source>
        <dbReference type="Pfam" id="PF00593"/>
    </source>
</evidence>
<organism evidence="16 18">
    <name type="scientific">Bacteroides xylanisolvens</name>
    <dbReference type="NCBI Taxonomy" id="371601"/>
    <lineage>
        <taxon>Bacteria</taxon>
        <taxon>Pseudomonadati</taxon>
        <taxon>Bacteroidota</taxon>
        <taxon>Bacteroidia</taxon>
        <taxon>Bacteroidales</taxon>
        <taxon>Bacteroidaceae</taxon>
        <taxon>Bacteroides</taxon>
    </lineage>
</organism>
<comment type="similarity">
    <text evidence="8 9">Belongs to the TonB-dependent receptor family.</text>
</comment>
<dbReference type="EMBL" id="QROC01000015">
    <property type="protein sequence ID" value="RHK95481.1"/>
    <property type="molecule type" value="Genomic_DNA"/>
</dbReference>
<keyword evidence="3 8" id="KW-1134">Transmembrane beta strand</keyword>
<dbReference type="Proteomes" id="UP000284495">
    <property type="component" value="Unassembled WGS sequence"/>
</dbReference>
<evidence type="ECO:0000256" key="3">
    <source>
        <dbReference type="ARBA" id="ARBA00022452"/>
    </source>
</evidence>
<evidence type="ECO:0000256" key="10">
    <source>
        <dbReference type="SAM" id="SignalP"/>
    </source>
</evidence>
<dbReference type="EMBL" id="WDER01000039">
    <property type="protein sequence ID" value="KAB6081454.1"/>
    <property type="molecule type" value="Genomic_DNA"/>
</dbReference>
<sequence>MRNSYNRFLKGLFAAIFFLGITSVANAQKEQPDSVSAVSRVNMDHLKKYPTLQLSNALQGQAAGLIAIPNVGGIGYDNSTFYVRGLHNNGTSEAIVIIDGIKRPIDDILPEEIESIQILKDATAKIMYGEQATNGVILVRTKRGKANERVIRVGLEYGIQPVTRMPEFLDSYNYATLFNEACVNDGIQPFYSATDLEGYKNSKGVNDLRYPNVDYYKEFLRDASTFRKATIELNGGTEKATYAVTVGYTGSSGLEKVSDRSNLNRINARGNLDLRITDFLTASADVAGRIEKKDWGAVDGATLFSEISTLRPNEYPFMIAPEDINGRDGVTTDESSLIFGTSVRKTNNLYMDMAYGGNTSERYVNSQTNLGLKFDLKSLTEGLTANAYMTFDNYSYLRQQLRNAYPTYSIERYLDDEGEEVLRFTERKKLNLPKKQSISSNDTYRNFGWRANVNYEHSFDLHDVLAEAAFRYTTEEKTGNTQDVKNGTFTFRGNYAYNKRYFVEGVLSAMGSNRFSGSNRYFFAYAIGGAWMISKEDFMKDVKAVNSLKLKINYGHLGYAGNTGHFLYRTNWKNGDKFEHKPSTGGPTTDLVRYGNPDLKWEYSNELNIGVEGTFFNNRLSADVNYFREMRKNIIGKNTVKYAAVVGDFIPAENIGEVMNQGIDAQVRWQDKIGEIHYNVGVNLTFTKNKLRKSDELDNIEDYRKSVGRSTSTIFGLQAEGLFGKDVQLAGHPLQSYGAYQAGDIAYADLNGDNMINDNDVTDLGQSFPTTTMGIDLSLNYKGFGLYILGTATTGVTNILSSSYYWNNGLDGYSVLALDRYHPVNNPTGTQPRLTTTSGANNSRNSSFWSENGSFFRLKNVELSYTLANKTGKFIGKDFKFFVRGTDLFVLSGIKDLDPERMLSGLTNYPTYRTITGGISINF</sequence>
<reference evidence="15" key="3">
    <citation type="submission" date="2023-08" db="EMBL/GenBank/DDBJ databases">
        <title>Mucin Metabolism Genes Underlie the Key Renovations of Bacteroides xylanisolvens Genomes in Captive Great Apes.</title>
        <authorList>
            <person name="Nishida A.H."/>
        </authorList>
    </citation>
    <scope>NUCLEOTIDE SEQUENCE</scope>
    <source>
        <strain evidence="15">P19.10B</strain>
    </source>
</reference>
<proteinExistence type="inferred from homology"/>
<dbReference type="Pfam" id="PF07715">
    <property type="entry name" value="Plug"/>
    <property type="match status" value="1"/>
</dbReference>
<dbReference type="InterPro" id="IPR037066">
    <property type="entry name" value="Plug_dom_sf"/>
</dbReference>
<dbReference type="Gene3D" id="2.170.130.10">
    <property type="entry name" value="TonB-dependent receptor, plug domain"/>
    <property type="match status" value="1"/>
</dbReference>
<protein>
    <submittedName>
        <fullName evidence="16">SusC/RagA family TonB-linked outer membrane protein</fullName>
    </submittedName>
</protein>
<evidence type="ECO:0000313" key="13">
    <source>
        <dbReference type="EMBL" id="KAB6081454.1"/>
    </source>
</evidence>
<accession>A0A1Y4V8H4</accession>
<evidence type="ECO:0000256" key="6">
    <source>
        <dbReference type="ARBA" id="ARBA00023136"/>
    </source>
</evidence>
<evidence type="ECO:0000259" key="12">
    <source>
        <dbReference type="Pfam" id="PF07715"/>
    </source>
</evidence>
<dbReference type="EMBL" id="WDES01000047">
    <property type="protein sequence ID" value="KAB6082697.1"/>
    <property type="molecule type" value="Genomic_DNA"/>
</dbReference>
<dbReference type="Pfam" id="PF00593">
    <property type="entry name" value="TonB_dep_Rec_b-barrel"/>
    <property type="match status" value="1"/>
</dbReference>
<feature type="domain" description="TonB-dependent receptor plug" evidence="12">
    <location>
        <begin position="33"/>
        <end position="136"/>
    </location>
</feature>
<dbReference type="InterPro" id="IPR000531">
    <property type="entry name" value="Beta-barrel_TonB"/>
</dbReference>
<gene>
    <name evidence="17" type="ORF">DW027_02960</name>
    <name evidence="16" type="ORF">DW042_12705</name>
    <name evidence="13" type="ORF">GA560_14380</name>
    <name evidence="14" type="ORF">GA574_21870</name>
    <name evidence="15" type="ORF">LDZ35_18015</name>
</gene>
<feature type="domain" description="TonB-dependent receptor-like beta-barrel" evidence="11">
    <location>
        <begin position="336"/>
        <end position="799"/>
    </location>
</feature>
<name>A0A1Y4V8H4_9BACE</name>
<keyword evidence="20" id="KW-1185">Reference proteome</keyword>
<dbReference type="Proteomes" id="UP000474077">
    <property type="component" value="Unassembled WGS sequence"/>
</dbReference>
<evidence type="ECO:0000313" key="17">
    <source>
        <dbReference type="EMBL" id="RHL40828.1"/>
    </source>
</evidence>
<dbReference type="SUPFAM" id="SSF56935">
    <property type="entry name" value="Porins"/>
    <property type="match status" value="1"/>
</dbReference>
<evidence type="ECO:0000256" key="2">
    <source>
        <dbReference type="ARBA" id="ARBA00022448"/>
    </source>
</evidence>